<evidence type="ECO:0000313" key="2">
    <source>
        <dbReference type="Proteomes" id="UP001156484"/>
    </source>
</evidence>
<evidence type="ECO:0000313" key="1">
    <source>
        <dbReference type="EMBL" id="UYP19714.1"/>
    </source>
</evidence>
<accession>A0ACD4DI89</accession>
<reference evidence="1" key="1">
    <citation type="submission" date="2022-10" db="EMBL/GenBank/DDBJ databases">
        <title>Rhodococcus ferula Z13 complete genome.</title>
        <authorList>
            <person name="Long X."/>
            <person name="Zang M."/>
        </authorList>
    </citation>
    <scope>NUCLEOTIDE SEQUENCE</scope>
    <source>
        <strain evidence="1">Z13</strain>
    </source>
</reference>
<sequence length="163" mass="16945">MADDDVVEGTDTSDELIDELAQLACDRKLTLGCAESLTAGTIAARLGAAKGSSDWFRGGIVAYSREVKYGLLEVPEGPVVCESAARTMAESTARLLGAQLVVAVSGAGGPDPQDGRPPGTVCFATTGPDGTRSEEQHFDGDPEKVLAQTVRHALTLLRDRASA</sequence>
<name>A0ACD4DI89_9NOCA</name>
<keyword evidence="2" id="KW-1185">Reference proteome</keyword>
<dbReference type="EMBL" id="CP107551">
    <property type="protein sequence ID" value="UYP19714.1"/>
    <property type="molecule type" value="Genomic_DNA"/>
</dbReference>
<dbReference type="Proteomes" id="UP001156484">
    <property type="component" value="Chromosome"/>
</dbReference>
<organism evidence="1 2">
    <name type="scientific">Rhodococcus sacchari</name>
    <dbReference type="NCBI Taxonomy" id="2962047"/>
    <lineage>
        <taxon>Bacteria</taxon>
        <taxon>Bacillati</taxon>
        <taxon>Actinomycetota</taxon>
        <taxon>Actinomycetes</taxon>
        <taxon>Mycobacteriales</taxon>
        <taxon>Nocardiaceae</taxon>
        <taxon>Rhodococcus</taxon>
    </lineage>
</organism>
<protein>
    <submittedName>
        <fullName evidence="1">CinA family protein</fullName>
    </submittedName>
</protein>
<proteinExistence type="predicted"/>
<gene>
    <name evidence="1" type="ORF">OED52_03920</name>
</gene>